<dbReference type="GO" id="GO:0009055">
    <property type="term" value="F:electron transfer activity"/>
    <property type="evidence" value="ECO:0007669"/>
    <property type="project" value="InterPro"/>
</dbReference>
<evidence type="ECO:0000313" key="10">
    <source>
        <dbReference type="Proteomes" id="UP000192813"/>
    </source>
</evidence>
<evidence type="ECO:0000256" key="7">
    <source>
        <dbReference type="SAM" id="Phobius"/>
    </source>
</evidence>
<evidence type="ECO:0000313" key="9">
    <source>
        <dbReference type="EMBL" id="PNL91546.1"/>
    </source>
</evidence>
<dbReference type="GO" id="GO:0016020">
    <property type="term" value="C:membrane"/>
    <property type="evidence" value="ECO:0007669"/>
    <property type="project" value="UniProtKB-SubCell"/>
</dbReference>
<keyword evidence="2" id="KW-0813">Transport</keyword>
<feature type="transmembrane region" description="Helical" evidence="7">
    <location>
        <begin position="20"/>
        <end position="42"/>
    </location>
</feature>
<evidence type="ECO:0000256" key="1">
    <source>
        <dbReference type="ARBA" id="ARBA00004141"/>
    </source>
</evidence>
<evidence type="ECO:0000256" key="2">
    <source>
        <dbReference type="ARBA" id="ARBA00022448"/>
    </source>
</evidence>
<reference evidence="10" key="1">
    <citation type="submission" date="2017-12" db="EMBL/GenBank/DDBJ databases">
        <title>FDA dAtabase for Regulatory Grade micrObial Sequences (FDA-ARGOS): Supporting development and validation of Infectious Disease Dx tests.</title>
        <authorList>
            <person name="Hoffmann M."/>
            <person name="Allard M."/>
            <person name="Evans P."/>
            <person name="Brown E."/>
            <person name="Tallon L."/>
            <person name="Sadzewicz L."/>
            <person name="Sengamalay N."/>
            <person name="Ott S."/>
            <person name="Godinez A."/>
            <person name="Nagaraj S."/>
            <person name="Vavikolanu K."/>
            <person name="Aluvathingal J."/>
            <person name="Nadendla S."/>
            <person name="Sichtig H."/>
        </authorList>
    </citation>
    <scope>NUCLEOTIDE SEQUENCE [LARGE SCALE GENOMIC DNA]</scope>
    <source>
        <strain evidence="10">FDAARGOS_249</strain>
    </source>
</reference>
<keyword evidence="3 7" id="KW-0812">Transmembrane</keyword>
<proteinExistence type="predicted"/>
<dbReference type="AlphaFoldDB" id="A0A2J9PMN4"/>
<feature type="domain" description="Cytochrome b/b6 C-terminal region profile" evidence="8">
    <location>
        <begin position="1"/>
        <end position="95"/>
    </location>
</feature>
<keyword evidence="6 7" id="KW-0472">Membrane</keyword>
<comment type="subcellular location">
    <subcellularLocation>
        <location evidence="1">Membrane</location>
        <topology evidence="1">Multi-pass membrane protein</topology>
    </subcellularLocation>
</comment>
<accession>A0A2J9PMN4</accession>
<dbReference type="EMBL" id="NBTM02000001">
    <property type="protein sequence ID" value="PNL91546.1"/>
    <property type="molecule type" value="Genomic_DNA"/>
</dbReference>
<evidence type="ECO:0000256" key="6">
    <source>
        <dbReference type="ARBA" id="ARBA00023136"/>
    </source>
</evidence>
<protein>
    <recommendedName>
        <fullName evidence="8">Cytochrome b/b6 C-terminal region profile domain-containing protein</fullName>
    </recommendedName>
</protein>
<sequence>MKPFLLNIPFHYKAKILKQVLLITFISFILNETYQSISLYFLKVSDMKKFITISKHFTPKLVYHLWHQLLFKKVLKLLFKKIATIVSLSASTLAN</sequence>
<evidence type="ECO:0000256" key="5">
    <source>
        <dbReference type="ARBA" id="ARBA00022989"/>
    </source>
</evidence>
<gene>
    <name evidence="9" type="ORF">A6J77_004645</name>
</gene>
<name>A0A2J9PMN4_9LACT</name>
<evidence type="ECO:0000256" key="3">
    <source>
        <dbReference type="ARBA" id="ARBA00022692"/>
    </source>
</evidence>
<dbReference type="InterPro" id="IPR005798">
    <property type="entry name" value="Cyt_b/b6_C"/>
</dbReference>
<dbReference type="Proteomes" id="UP000192813">
    <property type="component" value="Unassembled WGS sequence"/>
</dbReference>
<dbReference type="PROSITE" id="PS51003">
    <property type="entry name" value="CYTB_CTER"/>
    <property type="match status" value="1"/>
</dbReference>
<evidence type="ECO:0000259" key="8">
    <source>
        <dbReference type="PROSITE" id="PS51003"/>
    </source>
</evidence>
<dbReference type="GO" id="GO:0016491">
    <property type="term" value="F:oxidoreductase activity"/>
    <property type="evidence" value="ECO:0007669"/>
    <property type="project" value="InterPro"/>
</dbReference>
<evidence type="ECO:0000256" key="4">
    <source>
        <dbReference type="ARBA" id="ARBA00022982"/>
    </source>
</evidence>
<comment type="caution">
    <text evidence="9">The sequence shown here is derived from an EMBL/GenBank/DDBJ whole genome shotgun (WGS) entry which is preliminary data.</text>
</comment>
<organism evidence="9 10">
    <name type="scientific">Aerococcus viridans</name>
    <dbReference type="NCBI Taxonomy" id="1377"/>
    <lineage>
        <taxon>Bacteria</taxon>
        <taxon>Bacillati</taxon>
        <taxon>Bacillota</taxon>
        <taxon>Bacilli</taxon>
        <taxon>Lactobacillales</taxon>
        <taxon>Aerococcaceae</taxon>
        <taxon>Aerococcus</taxon>
    </lineage>
</organism>
<keyword evidence="4" id="KW-0249">Electron transport</keyword>
<keyword evidence="5 7" id="KW-1133">Transmembrane helix</keyword>